<evidence type="ECO:0000313" key="2">
    <source>
        <dbReference type="EMBL" id="CAB4755652.1"/>
    </source>
</evidence>
<dbReference type="AlphaFoldDB" id="A0A6J6U7F0"/>
<accession>A0A6J6U7F0</accession>
<dbReference type="InterPro" id="IPR036866">
    <property type="entry name" value="RibonucZ/Hydroxyglut_hydro"/>
</dbReference>
<dbReference type="SUPFAM" id="SSF56281">
    <property type="entry name" value="Metallo-hydrolase/oxidoreductase"/>
    <property type="match status" value="1"/>
</dbReference>
<dbReference type="InterPro" id="IPR001279">
    <property type="entry name" value="Metallo-B-lactamas"/>
</dbReference>
<dbReference type="Pfam" id="PF12706">
    <property type="entry name" value="Lactamase_B_2"/>
    <property type="match status" value="1"/>
</dbReference>
<dbReference type="PANTHER" id="PTHR42663:SF4">
    <property type="entry name" value="SLL1036 PROTEIN"/>
    <property type="match status" value="1"/>
</dbReference>
<evidence type="ECO:0000259" key="1">
    <source>
        <dbReference type="Pfam" id="PF12706"/>
    </source>
</evidence>
<dbReference type="EMBL" id="CAEZYQ010000018">
    <property type="protein sequence ID" value="CAB4755652.1"/>
    <property type="molecule type" value="Genomic_DNA"/>
</dbReference>
<reference evidence="2" key="1">
    <citation type="submission" date="2020-05" db="EMBL/GenBank/DDBJ databases">
        <authorList>
            <person name="Chiriac C."/>
            <person name="Salcher M."/>
            <person name="Ghai R."/>
            <person name="Kavagutti S V."/>
        </authorList>
    </citation>
    <scope>NUCLEOTIDE SEQUENCE</scope>
</reference>
<name>A0A6J6U7F0_9ZZZZ</name>
<feature type="domain" description="Metallo-beta-lactamase" evidence="1">
    <location>
        <begin position="64"/>
        <end position="247"/>
    </location>
</feature>
<dbReference type="Gene3D" id="3.60.15.10">
    <property type="entry name" value="Ribonuclease Z/Hydroxyacylglutathione hydrolase-like"/>
    <property type="match status" value="1"/>
</dbReference>
<organism evidence="2">
    <name type="scientific">freshwater metagenome</name>
    <dbReference type="NCBI Taxonomy" id="449393"/>
    <lineage>
        <taxon>unclassified sequences</taxon>
        <taxon>metagenomes</taxon>
        <taxon>ecological metagenomes</taxon>
    </lineage>
</organism>
<protein>
    <submittedName>
        <fullName evidence="2">Unannotated protein</fullName>
    </submittedName>
</protein>
<gene>
    <name evidence="2" type="ORF">UFOPK2761_02286</name>
</gene>
<sequence length="292" mass="31505">MRVTFCGVRGSTPAPGPDFVRYGGHTSCVALAHDGERPTLLLDGGTGLMRVTDLLGATPFHGTLLIGHLHWDHTHGIPFFRSGNAHGSRVDVLIPQQEPGRPGDAHATLARCFSPPHFPVEPRELGGGWTFDEIAEGTRELEGFEVTARQIPHKGGRTFGYRVSHGGTTLAYLSDHSPTSVGPGPDGLGERHESALALARDADLLVTDAQHLASQFPDVAFLGHASMEYDVELAVEAGVRTLVLFHHDPWRTDDQVDEVLALARERAAGRVEVVAAHEGLEVSLPTQDGRRR</sequence>
<proteinExistence type="predicted"/>
<dbReference type="CDD" id="cd07715">
    <property type="entry name" value="TaR3-like_MBL-fold"/>
    <property type="match status" value="1"/>
</dbReference>
<dbReference type="PANTHER" id="PTHR42663">
    <property type="entry name" value="HYDROLASE C777.06C-RELATED-RELATED"/>
    <property type="match status" value="1"/>
</dbReference>